<proteinExistence type="predicted"/>
<name>A0AAF3EUT7_9BILA</name>
<feature type="compositionally biased region" description="Low complexity" evidence="1">
    <location>
        <begin position="268"/>
        <end position="285"/>
    </location>
</feature>
<organism evidence="2 3">
    <name type="scientific">Mesorhabditis belari</name>
    <dbReference type="NCBI Taxonomy" id="2138241"/>
    <lineage>
        <taxon>Eukaryota</taxon>
        <taxon>Metazoa</taxon>
        <taxon>Ecdysozoa</taxon>
        <taxon>Nematoda</taxon>
        <taxon>Chromadorea</taxon>
        <taxon>Rhabditida</taxon>
        <taxon>Rhabditina</taxon>
        <taxon>Rhabditomorpha</taxon>
        <taxon>Rhabditoidea</taxon>
        <taxon>Rhabditidae</taxon>
        <taxon>Mesorhabditinae</taxon>
        <taxon>Mesorhabditis</taxon>
    </lineage>
</organism>
<feature type="compositionally biased region" description="Polar residues" evidence="1">
    <location>
        <begin position="140"/>
        <end position="154"/>
    </location>
</feature>
<accession>A0AAF3EUT7</accession>
<dbReference type="AlphaFoldDB" id="A0AAF3EUT7"/>
<dbReference type="WBParaSite" id="MBELARI_LOCUS17953.1">
    <property type="protein sequence ID" value="MBELARI_LOCUS17953.1"/>
    <property type="gene ID" value="MBELARI_LOCUS17953"/>
</dbReference>
<dbReference type="Proteomes" id="UP000887575">
    <property type="component" value="Unassembled WGS sequence"/>
</dbReference>
<feature type="region of interest" description="Disordered" evidence="1">
    <location>
        <begin position="1"/>
        <end position="20"/>
    </location>
</feature>
<feature type="compositionally biased region" description="Polar residues" evidence="1">
    <location>
        <begin position="230"/>
        <end position="258"/>
    </location>
</feature>
<evidence type="ECO:0000313" key="2">
    <source>
        <dbReference type="Proteomes" id="UP000887575"/>
    </source>
</evidence>
<reference evidence="3" key="1">
    <citation type="submission" date="2024-02" db="UniProtKB">
        <authorList>
            <consortium name="WormBaseParasite"/>
        </authorList>
    </citation>
    <scope>IDENTIFICATION</scope>
</reference>
<protein>
    <submittedName>
        <fullName evidence="3">Uncharacterized protein</fullName>
    </submittedName>
</protein>
<sequence>MNVLSGLPINGSTTNQNQTTNAIPNVNHLLLSLLQHQQQQQALAAATQAAQQQAVAVQAVQQQSNGDGGWRAGDVGATLRGIQGLLPTQMPTPGNHHSDPMNGPPCKACTECRQLRKEFHELRQQVLSWLWLGKTLHGNEPTTSTPSLNPSIPNGNDALSALANLPTGIAQSRKRPASTNQPECPVALRPVPTCPLPPQCFPQVPGFHWPLLAPQVRPPPSPTLPAPPQEQAQENGKWSSPSSVESNGNKTESSTADSNPIDPVGIDASEASSTSSTSTQAMMQSPVQPTPQPAFSFVSKEIQNNFGLLFSQDSVKPPPFYSLANKGNIPVATLPMNGTSSCERRARKQVNDDFTKLIQQYELSGKNVKETDIPVPDAIKCDPTFRPVSEQQIITQITQSKRFDEMDLGECMSNLCKKLAEKRVFGSKLMSLTTVAGPNHSNYNNLPIEGLVYIKDVCRKVFGDKVHSDIEFWDHFRNAMKKLAARCRRVRHAKKTKSIREEAVQLATSQARMNAEAVTTQPNAFLAAAAAVAVTTAFGNNLQQALNAAIKSEQDEKKAEAAETLASLNGLTPGALSTLNLAALSSISNSENGSAQSALARLFPELAQNTFKAEEIKPAF</sequence>
<feature type="region of interest" description="Disordered" evidence="1">
    <location>
        <begin position="140"/>
        <end position="160"/>
    </location>
</feature>
<keyword evidence="2" id="KW-1185">Reference proteome</keyword>
<evidence type="ECO:0000313" key="3">
    <source>
        <dbReference type="WBParaSite" id="MBELARI_LOCUS17953.1"/>
    </source>
</evidence>
<feature type="region of interest" description="Disordered" evidence="1">
    <location>
        <begin position="212"/>
        <end position="292"/>
    </location>
</feature>
<feature type="compositionally biased region" description="Pro residues" evidence="1">
    <location>
        <begin position="216"/>
        <end position="228"/>
    </location>
</feature>
<evidence type="ECO:0000256" key="1">
    <source>
        <dbReference type="SAM" id="MobiDB-lite"/>
    </source>
</evidence>